<gene>
    <name evidence="3" type="ORF">DARMORV10_C09P72960.1</name>
</gene>
<accession>A0A816JEJ0</accession>
<name>A0A816JEJ0_BRANA</name>
<dbReference type="PANTHER" id="PTHR14379">
    <property type="entry name" value="LIMKAIN B LKAP"/>
    <property type="match status" value="1"/>
</dbReference>
<evidence type="ECO:0000256" key="2">
    <source>
        <dbReference type="SAM" id="MobiDB-lite"/>
    </source>
</evidence>
<dbReference type="GO" id="GO:0005777">
    <property type="term" value="C:peroxisome"/>
    <property type="evidence" value="ECO:0007669"/>
    <property type="project" value="InterPro"/>
</dbReference>
<organism evidence="3">
    <name type="scientific">Brassica napus</name>
    <name type="common">Rape</name>
    <dbReference type="NCBI Taxonomy" id="3708"/>
    <lineage>
        <taxon>Eukaryota</taxon>
        <taxon>Viridiplantae</taxon>
        <taxon>Streptophyta</taxon>
        <taxon>Embryophyta</taxon>
        <taxon>Tracheophyta</taxon>
        <taxon>Spermatophyta</taxon>
        <taxon>Magnoliopsida</taxon>
        <taxon>eudicotyledons</taxon>
        <taxon>Gunneridae</taxon>
        <taxon>Pentapetalae</taxon>
        <taxon>rosids</taxon>
        <taxon>malvids</taxon>
        <taxon>Brassicales</taxon>
        <taxon>Brassicaceae</taxon>
        <taxon>Brassiceae</taxon>
        <taxon>Brassica</taxon>
    </lineage>
</organism>
<reference evidence="3" key="1">
    <citation type="submission" date="2021-01" db="EMBL/GenBank/DDBJ databases">
        <authorList>
            <consortium name="Genoscope - CEA"/>
            <person name="William W."/>
        </authorList>
    </citation>
    <scope>NUCLEOTIDE SEQUENCE</scope>
</reference>
<dbReference type="OrthoDB" id="1114210at2759"/>
<dbReference type="GO" id="GO:0010468">
    <property type="term" value="P:regulation of gene expression"/>
    <property type="evidence" value="ECO:0007669"/>
    <property type="project" value="InterPro"/>
</dbReference>
<dbReference type="Proteomes" id="UP001295469">
    <property type="component" value="Chromosome C09"/>
</dbReference>
<evidence type="ECO:0000256" key="1">
    <source>
        <dbReference type="SAM" id="Coils"/>
    </source>
</evidence>
<evidence type="ECO:0000313" key="3">
    <source>
        <dbReference type="EMBL" id="CAF1791783.1"/>
    </source>
</evidence>
<protein>
    <submittedName>
        <fullName evidence="3">(rape) hypothetical protein</fullName>
    </submittedName>
</protein>
<proteinExistence type="predicted"/>
<dbReference type="PANTHER" id="PTHR14379:SF22">
    <property type="entry name" value="ENDONUCLEASE OR GLYCOSYL HYDROLASE"/>
    <property type="match status" value="1"/>
</dbReference>
<dbReference type="KEGG" id="bna:106433847"/>
<feature type="region of interest" description="Disordered" evidence="2">
    <location>
        <begin position="1"/>
        <end position="31"/>
    </location>
</feature>
<keyword evidence="1" id="KW-0175">Coiled coil</keyword>
<dbReference type="InterPro" id="IPR024768">
    <property type="entry name" value="Marf1"/>
</dbReference>
<sequence length="368" mass="41011">MDSKKKSPSSTSSGETSDEAMSGDDRSVKVPKDLSSHPDYIVGDTVVFWDGFDLPVADSFNPYMVVWNLTKALATTKKLVGFLKLFYFCEDDLIKDDDMREAYDEARFFTETGYRGGYDPLCKYARTKSMIASALLWAGDARTCRVDEPANIVIVSDSVSDQPEFVNLLEALKQRNFNILLVQQHDEEKEKLYGIPTESFDWLWTSLLHGGTSQGVNRSDSSSTCGDGVPLSRKEDFYKEIEALDQAGEALDQDKEALESLTSVEVELYDPSKEVEAKIEALAKALFGAIELKDVEHGTSKAFKALFKKALAEEARVKKARAKKARAKKEAVKSLKEVARAKEIEARKAEARAKKALAKEKLLKILSM</sequence>
<dbReference type="EMBL" id="HG994373">
    <property type="protein sequence ID" value="CAF1791783.1"/>
    <property type="molecule type" value="Genomic_DNA"/>
</dbReference>
<dbReference type="AlphaFoldDB" id="A0A816JEJ0"/>
<feature type="coiled-coil region" evidence="1">
    <location>
        <begin position="308"/>
        <end position="361"/>
    </location>
</feature>